<dbReference type="Gene3D" id="1.10.10.10">
    <property type="entry name" value="Winged helix-like DNA-binding domain superfamily/Winged helix DNA-binding domain"/>
    <property type="match status" value="1"/>
</dbReference>
<feature type="domain" description="SIS" evidence="5">
    <location>
        <begin position="129"/>
        <end position="273"/>
    </location>
</feature>
<evidence type="ECO:0008006" key="8">
    <source>
        <dbReference type="Google" id="ProtNLM"/>
    </source>
</evidence>
<dbReference type="InterPro" id="IPR001347">
    <property type="entry name" value="SIS_dom"/>
</dbReference>
<organism evidence="6 7">
    <name type="scientific">Deinococcus radiopugnans</name>
    <dbReference type="NCBI Taxonomy" id="57497"/>
    <lineage>
        <taxon>Bacteria</taxon>
        <taxon>Thermotogati</taxon>
        <taxon>Deinococcota</taxon>
        <taxon>Deinococci</taxon>
        <taxon>Deinococcales</taxon>
        <taxon>Deinococcaceae</taxon>
        <taxon>Deinococcus</taxon>
    </lineage>
</organism>
<dbReference type="AlphaFoldDB" id="A0A0A7KEI4"/>
<feature type="domain" description="HTH rpiR-type" evidence="4">
    <location>
        <begin position="15"/>
        <end position="91"/>
    </location>
</feature>
<dbReference type="SUPFAM" id="SSF46689">
    <property type="entry name" value="Homeodomain-like"/>
    <property type="match status" value="1"/>
</dbReference>
<dbReference type="InterPro" id="IPR036388">
    <property type="entry name" value="WH-like_DNA-bd_sf"/>
</dbReference>
<dbReference type="InterPro" id="IPR009057">
    <property type="entry name" value="Homeodomain-like_sf"/>
</dbReference>
<dbReference type="STRING" id="1182571.QR90_04970"/>
<dbReference type="InterPro" id="IPR046348">
    <property type="entry name" value="SIS_dom_sf"/>
</dbReference>
<dbReference type="InterPro" id="IPR000281">
    <property type="entry name" value="HTH_RpiR"/>
</dbReference>
<evidence type="ECO:0000313" key="6">
    <source>
        <dbReference type="EMBL" id="AIZ44582.1"/>
    </source>
</evidence>
<keyword evidence="2" id="KW-0238">DNA-binding</keyword>
<dbReference type="GO" id="GO:0003700">
    <property type="term" value="F:DNA-binding transcription factor activity"/>
    <property type="evidence" value="ECO:0007669"/>
    <property type="project" value="InterPro"/>
</dbReference>
<evidence type="ECO:0000256" key="1">
    <source>
        <dbReference type="ARBA" id="ARBA00023015"/>
    </source>
</evidence>
<gene>
    <name evidence="6" type="ORF">QR90_04970</name>
</gene>
<dbReference type="HOGENOM" id="CLU_055769_1_1_0"/>
<accession>A0A0A7KEI4</accession>
<dbReference type="Gene3D" id="3.40.50.10490">
    <property type="entry name" value="Glucose-6-phosphate isomerase like protein, domain 1"/>
    <property type="match status" value="1"/>
</dbReference>
<proteinExistence type="predicted"/>
<dbReference type="InterPro" id="IPR047640">
    <property type="entry name" value="RpiR-like"/>
</dbReference>
<sequence length="285" mass="30971">MTTAASLSPAYSTSSSAVDQLRAGLEDFGRRDQQIARYVIDHAEEIPFLSAGEIAESLAVSGAAITRFAQRVGFEGYPHLQRVIRQDLRATLGMKQPGSEDSVVARFWASEHANLEALQDIPEARLLAFARAIAAAKQVWVVGARSSYGISLLAETILASFRPHVRAYSADLLLSRPEQLLEVTPQDVVVAFTLRRYSRATTRMVRALHKQGVQVLLITDQGASPLSKVAHQCLQLPTHGTDVLASLAPFVSVITLLASLVAHELEGGHLKQAEALNADFGVYEY</sequence>
<dbReference type="GO" id="GO:1901135">
    <property type="term" value="P:carbohydrate derivative metabolic process"/>
    <property type="evidence" value="ECO:0007669"/>
    <property type="project" value="InterPro"/>
</dbReference>
<evidence type="ECO:0000256" key="2">
    <source>
        <dbReference type="ARBA" id="ARBA00023125"/>
    </source>
</evidence>
<evidence type="ECO:0000259" key="5">
    <source>
        <dbReference type="PROSITE" id="PS51464"/>
    </source>
</evidence>
<name>A0A0A7KEI4_9DEIO</name>
<dbReference type="SUPFAM" id="SSF53697">
    <property type="entry name" value="SIS domain"/>
    <property type="match status" value="1"/>
</dbReference>
<dbReference type="CDD" id="cd05013">
    <property type="entry name" value="SIS_RpiR"/>
    <property type="match status" value="1"/>
</dbReference>
<dbReference type="PROSITE" id="PS51464">
    <property type="entry name" value="SIS"/>
    <property type="match status" value="1"/>
</dbReference>
<protein>
    <recommendedName>
        <fullName evidence="8">Transcriptional regulator, RpiR family</fullName>
    </recommendedName>
</protein>
<reference evidence="7" key="1">
    <citation type="submission" date="2014-11" db="EMBL/GenBank/DDBJ databases">
        <title>Hymenobacter sp. DG25B genome submission.</title>
        <authorList>
            <person name="Jung H.-Y."/>
            <person name="Kim M.K."/>
            <person name="Srinivasan S."/>
            <person name="Lim S."/>
        </authorList>
    </citation>
    <scope>NUCLEOTIDE SEQUENCE [LARGE SCALE GENOMIC DNA]</scope>
    <source>
        <strain evidence="7">DY59</strain>
    </source>
</reference>
<dbReference type="GO" id="GO:0097367">
    <property type="term" value="F:carbohydrate derivative binding"/>
    <property type="evidence" value="ECO:0007669"/>
    <property type="project" value="InterPro"/>
</dbReference>
<evidence type="ECO:0000313" key="7">
    <source>
        <dbReference type="Proteomes" id="UP000030634"/>
    </source>
</evidence>
<keyword evidence="3" id="KW-0804">Transcription</keyword>
<dbReference type="PANTHER" id="PTHR30514:SF18">
    <property type="entry name" value="RPIR-FAMILY TRANSCRIPTIONAL REGULATOR"/>
    <property type="match status" value="1"/>
</dbReference>
<evidence type="ECO:0000256" key="3">
    <source>
        <dbReference type="ARBA" id="ARBA00023163"/>
    </source>
</evidence>
<dbReference type="Pfam" id="PF01380">
    <property type="entry name" value="SIS"/>
    <property type="match status" value="1"/>
</dbReference>
<dbReference type="PROSITE" id="PS51071">
    <property type="entry name" value="HTH_RPIR"/>
    <property type="match status" value="1"/>
</dbReference>
<dbReference type="PANTHER" id="PTHR30514">
    <property type="entry name" value="GLUCOKINASE"/>
    <property type="match status" value="1"/>
</dbReference>
<evidence type="ECO:0000259" key="4">
    <source>
        <dbReference type="PROSITE" id="PS51071"/>
    </source>
</evidence>
<dbReference type="KEGG" id="dsw:QR90_04970"/>
<dbReference type="Pfam" id="PF01418">
    <property type="entry name" value="HTH_6"/>
    <property type="match status" value="1"/>
</dbReference>
<dbReference type="InterPro" id="IPR035472">
    <property type="entry name" value="RpiR-like_SIS"/>
</dbReference>
<dbReference type="EMBL" id="CP010028">
    <property type="protein sequence ID" value="AIZ44582.1"/>
    <property type="molecule type" value="Genomic_DNA"/>
</dbReference>
<dbReference type="Proteomes" id="UP000030634">
    <property type="component" value="Chromosome"/>
</dbReference>
<keyword evidence="1" id="KW-0805">Transcription regulation</keyword>
<dbReference type="GO" id="GO:0003677">
    <property type="term" value="F:DNA binding"/>
    <property type="evidence" value="ECO:0007669"/>
    <property type="project" value="UniProtKB-KW"/>
</dbReference>